<keyword evidence="2" id="KW-1185">Reference proteome</keyword>
<reference evidence="1" key="1">
    <citation type="submission" date="2013-10" db="EMBL/GenBank/DDBJ databases">
        <title>Genomic analysis of the causative agents of coccidiosis in chickens.</title>
        <authorList>
            <person name="Reid A.J."/>
            <person name="Blake D."/>
            <person name="Billington K."/>
            <person name="Browne H."/>
            <person name="Dunn M."/>
            <person name="Hung S."/>
            <person name="Kawahara F."/>
            <person name="Miranda-Saavedra D."/>
            <person name="Mourier T."/>
            <person name="Nagra H."/>
            <person name="Otto T.D."/>
            <person name="Rawlings N."/>
            <person name="Sanchez A."/>
            <person name="Sanders M."/>
            <person name="Subramaniam C."/>
            <person name="Tay Y."/>
            <person name="Dear P."/>
            <person name="Doerig C."/>
            <person name="Gruber A."/>
            <person name="Parkinson J."/>
            <person name="Shirley M."/>
            <person name="Wan K.L."/>
            <person name="Berriman M."/>
            <person name="Tomley F."/>
            <person name="Pain A."/>
        </authorList>
    </citation>
    <scope>NUCLEOTIDE SEQUENCE [LARGE SCALE GENOMIC DNA]</scope>
    <source>
        <strain evidence="1">Weybridge</strain>
    </source>
</reference>
<dbReference type="AlphaFoldDB" id="U6M5S7"/>
<accession>U6M5S7</accession>
<proteinExistence type="predicted"/>
<dbReference type="RefSeq" id="XP_013336039.1">
    <property type="nucleotide sequence ID" value="XM_013480585.1"/>
</dbReference>
<dbReference type="GeneID" id="25339711"/>
<name>U6M5S7_EIMMA</name>
<dbReference type="Proteomes" id="UP000030763">
    <property type="component" value="Unassembled WGS sequence"/>
</dbReference>
<reference evidence="1" key="2">
    <citation type="submission" date="2013-10" db="EMBL/GenBank/DDBJ databases">
        <authorList>
            <person name="Aslett M."/>
        </authorList>
    </citation>
    <scope>NUCLEOTIDE SEQUENCE [LARGE SCALE GENOMIC DNA]</scope>
    <source>
        <strain evidence="1">Weybridge</strain>
    </source>
</reference>
<feature type="non-terminal residue" evidence="1">
    <location>
        <position position="64"/>
    </location>
</feature>
<dbReference type="VEuPathDB" id="ToxoDB:EMWEY_00057250"/>
<dbReference type="EMBL" id="HG720369">
    <property type="protein sequence ID" value="CDJ59391.1"/>
    <property type="molecule type" value="Genomic_DNA"/>
</dbReference>
<sequence>MALAAKVGVHGMPCVPEVGGSAERQRKQTNQYGRLRIFQQNIFALLADPSYEALFDVVIVAENQ</sequence>
<organism evidence="1 2">
    <name type="scientific">Eimeria maxima</name>
    <name type="common">Coccidian parasite</name>
    <dbReference type="NCBI Taxonomy" id="5804"/>
    <lineage>
        <taxon>Eukaryota</taxon>
        <taxon>Sar</taxon>
        <taxon>Alveolata</taxon>
        <taxon>Apicomplexa</taxon>
        <taxon>Conoidasida</taxon>
        <taxon>Coccidia</taxon>
        <taxon>Eucoccidiorida</taxon>
        <taxon>Eimeriorina</taxon>
        <taxon>Eimeriidae</taxon>
        <taxon>Eimeria</taxon>
    </lineage>
</organism>
<protein>
    <submittedName>
        <fullName evidence="1">Uncharacterized protein</fullName>
    </submittedName>
</protein>
<gene>
    <name evidence="1" type="ORF">EMWEY_00057250</name>
</gene>
<evidence type="ECO:0000313" key="2">
    <source>
        <dbReference type="Proteomes" id="UP000030763"/>
    </source>
</evidence>
<evidence type="ECO:0000313" key="1">
    <source>
        <dbReference type="EMBL" id="CDJ59391.1"/>
    </source>
</evidence>